<comment type="caution">
    <text evidence="7">The sequence shown here is derived from an EMBL/GenBank/DDBJ whole genome shotgun (WGS) entry which is preliminary data.</text>
</comment>
<feature type="compositionally biased region" description="Basic and acidic residues" evidence="5">
    <location>
        <begin position="24"/>
        <end position="35"/>
    </location>
</feature>
<comment type="subcellular location">
    <subcellularLocation>
        <location evidence="1 3 4">Nucleus</location>
    </subcellularLocation>
</comment>
<keyword evidence="8" id="KW-1185">Reference proteome</keyword>
<evidence type="ECO:0000313" key="7">
    <source>
        <dbReference type="EMBL" id="KAF3325580.1"/>
    </source>
</evidence>
<feature type="compositionally biased region" description="Basic and acidic residues" evidence="5">
    <location>
        <begin position="187"/>
        <end position="198"/>
    </location>
</feature>
<dbReference type="GO" id="GO:0003682">
    <property type="term" value="F:chromatin binding"/>
    <property type="evidence" value="ECO:0007669"/>
    <property type="project" value="TreeGrafter"/>
</dbReference>
<dbReference type="PANTHER" id="PTHR12628:SF10">
    <property type="entry name" value="HOMEOBOX DOMAIN-CONTAINING PROTEIN"/>
    <property type="match status" value="1"/>
</dbReference>
<dbReference type="SMART" id="SM00389">
    <property type="entry name" value="HOX"/>
    <property type="match status" value="1"/>
</dbReference>
<keyword evidence="3 4" id="KW-0238">DNA-binding</keyword>
<proteinExistence type="predicted"/>
<feature type="region of interest" description="Disordered" evidence="5">
    <location>
        <begin position="282"/>
        <end position="303"/>
    </location>
</feature>
<feature type="compositionally biased region" description="Basic and acidic residues" evidence="5">
    <location>
        <begin position="448"/>
        <end position="460"/>
    </location>
</feature>
<dbReference type="GO" id="GO:0045814">
    <property type="term" value="P:negative regulation of gene expression, epigenetic"/>
    <property type="evidence" value="ECO:0007669"/>
    <property type="project" value="TreeGrafter"/>
</dbReference>
<dbReference type="GO" id="GO:0003677">
    <property type="term" value="F:DNA binding"/>
    <property type="evidence" value="ECO:0007669"/>
    <property type="project" value="UniProtKB-UniRule"/>
</dbReference>
<keyword evidence="2 3" id="KW-0539">Nucleus</keyword>
<gene>
    <name evidence="7" type="ORF">FCM35_KLT08660</name>
</gene>
<evidence type="ECO:0000256" key="5">
    <source>
        <dbReference type="SAM" id="MobiDB-lite"/>
    </source>
</evidence>
<name>A0A833QI70_9POAL</name>
<evidence type="ECO:0000256" key="2">
    <source>
        <dbReference type="ARBA" id="ARBA00023242"/>
    </source>
</evidence>
<dbReference type="OrthoDB" id="1903104at2759"/>
<dbReference type="SUPFAM" id="SSF46689">
    <property type="entry name" value="Homeodomain-like"/>
    <property type="match status" value="1"/>
</dbReference>
<evidence type="ECO:0000256" key="1">
    <source>
        <dbReference type="ARBA" id="ARBA00004123"/>
    </source>
</evidence>
<organism evidence="7 8">
    <name type="scientific">Carex littledalei</name>
    <dbReference type="NCBI Taxonomy" id="544730"/>
    <lineage>
        <taxon>Eukaryota</taxon>
        <taxon>Viridiplantae</taxon>
        <taxon>Streptophyta</taxon>
        <taxon>Embryophyta</taxon>
        <taxon>Tracheophyta</taxon>
        <taxon>Spermatophyta</taxon>
        <taxon>Magnoliopsida</taxon>
        <taxon>Liliopsida</taxon>
        <taxon>Poales</taxon>
        <taxon>Cyperaceae</taxon>
        <taxon>Cyperoideae</taxon>
        <taxon>Cariceae</taxon>
        <taxon>Carex</taxon>
        <taxon>Carex subgen. Euthyceras</taxon>
    </lineage>
</organism>
<dbReference type="GO" id="GO:0005634">
    <property type="term" value="C:nucleus"/>
    <property type="evidence" value="ECO:0007669"/>
    <property type="project" value="UniProtKB-SubCell"/>
</dbReference>
<feature type="region of interest" description="Disordered" evidence="5">
    <location>
        <begin position="441"/>
        <end position="460"/>
    </location>
</feature>
<feature type="DNA-binding region" description="Homeobox" evidence="3">
    <location>
        <begin position="326"/>
        <end position="385"/>
    </location>
</feature>
<feature type="region of interest" description="Disordered" evidence="5">
    <location>
        <begin position="187"/>
        <end position="235"/>
    </location>
</feature>
<dbReference type="AlphaFoldDB" id="A0A833QI70"/>
<dbReference type="CDD" id="cd00086">
    <property type="entry name" value="homeodomain"/>
    <property type="match status" value="1"/>
</dbReference>
<evidence type="ECO:0000256" key="4">
    <source>
        <dbReference type="RuleBase" id="RU000682"/>
    </source>
</evidence>
<feature type="compositionally biased region" description="Acidic residues" evidence="5">
    <location>
        <begin position="199"/>
        <end position="208"/>
    </location>
</feature>
<dbReference type="Gene3D" id="1.10.10.60">
    <property type="entry name" value="Homeodomain-like"/>
    <property type="match status" value="1"/>
</dbReference>
<feature type="domain" description="Homeobox" evidence="6">
    <location>
        <begin position="324"/>
        <end position="384"/>
    </location>
</feature>
<feature type="region of interest" description="Disordered" evidence="5">
    <location>
        <begin position="1"/>
        <end position="41"/>
    </location>
</feature>
<dbReference type="Pfam" id="PF00046">
    <property type="entry name" value="Homeodomain"/>
    <property type="match status" value="1"/>
</dbReference>
<evidence type="ECO:0000256" key="3">
    <source>
        <dbReference type="PROSITE-ProRule" id="PRU00108"/>
    </source>
</evidence>
<dbReference type="Proteomes" id="UP000623129">
    <property type="component" value="Unassembled WGS sequence"/>
</dbReference>
<dbReference type="PROSITE" id="PS50071">
    <property type="entry name" value="HOMEOBOX_2"/>
    <property type="match status" value="1"/>
</dbReference>
<dbReference type="InterPro" id="IPR001356">
    <property type="entry name" value="HD"/>
</dbReference>
<evidence type="ECO:0000313" key="8">
    <source>
        <dbReference type="Proteomes" id="UP000623129"/>
    </source>
</evidence>
<protein>
    <submittedName>
        <fullName evidence="7">Pathogenesis-related homeodomain protein-like protein</fullName>
    </submittedName>
</protein>
<dbReference type="EMBL" id="SWLB01000019">
    <property type="protein sequence ID" value="KAF3325580.1"/>
    <property type="molecule type" value="Genomic_DNA"/>
</dbReference>
<accession>A0A833QI70</accession>
<keyword evidence="3 4" id="KW-0371">Homeobox</keyword>
<sequence>MGISQCKPHSSVKSFPKKRVALKRKNEKERNEIVKSGRKKNQRKLGKCDEVTRLQRRARYLLIKIKLEKNLLEAYYADGWKGQSREKIKPEKELERAEKEIIKCKLGIREIIRELDLFISTCQCGSHQNCLESPAKVPGADHKRLCKYDENKIIIIEATNAHLCTSFSIDSSYVDIFKEEAANPEGKDLKFKDEKEWPSDESEDEDYNPELNEVTCSSGNETEETDSEKFDLSNSSTCNSHSDKINFGEAGECETMHRPRQRKYVDYMKLHDEMFGKDAQHVDESEDEEWGPHVRQKSRKKANEDQFMVVNSTSDANILDDDVPAHMSKYSRIPPSAVKELQKAFARNELPSRSVKDNLSKLLGLSQKKVDLWFKNARYAALKLRKASTPNCEGKKRKSDEAMLLDASCFIPLSELIHVSKRSGCNLERDRTSKKKIVQDKVPTSRNTFHEKHNEGNMFT</sequence>
<reference evidence="7" key="1">
    <citation type="submission" date="2020-01" db="EMBL/GenBank/DDBJ databases">
        <title>Genome sequence of Kobresia littledalei, the first chromosome-level genome in the family Cyperaceae.</title>
        <authorList>
            <person name="Qu G."/>
        </authorList>
    </citation>
    <scope>NUCLEOTIDE SEQUENCE</scope>
    <source>
        <strain evidence="7">C.B.Clarke</strain>
        <tissue evidence="7">Leaf</tissue>
    </source>
</reference>
<evidence type="ECO:0000259" key="6">
    <source>
        <dbReference type="PROSITE" id="PS50071"/>
    </source>
</evidence>
<dbReference type="InterPro" id="IPR009057">
    <property type="entry name" value="Homeodomain-like_sf"/>
</dbReference>
<dbReference type="PANTHER" id="PTHR12628">
    <property type="entry name" value="POLYCOMB-LIKE TRANSCRIPTION FACTOR"/>
    <property type="match status" value="1"/>
</dbReference>